<dbReference type="InterPro" id="IPR027417">
    <property type="entry name" value="P-loop_NTPase"/>
</dbReference>
<gene>
    <name evidence="3" type="ORF">S01H1_19327</name>
</gene>
<organism evidence="3">
    <name type="scientific">marine sediment metagenome</name>
    <dbReference type="NCBI Taxonomy" id="412755"/>
    <lineage>
        <taxon>unclassified sequences</taxon>
        <taxon>metagenomes</taxon>
        <taxon>ecological metagenomes</taxon>
    </lineage>
</organism>
<feature type="non-terminal residue" evidence="3">
    <location>
        <position position="1"/>
    </location>
</feature>
<dbReference type="Pfam" id="PF13087">
    <property type="entry name" value="AAA_12"/>
    <property type="match status" value="1"/>
</dbReference>
<dbReference type="AlphaFoldDB" id="X0U218"/>
<feature type="domain" description="DNA2/NAM7 helicase-like C-terminal" evidence="2">
    <location>
        <begin position="18"/>
        <end position="166"/>
    </location>
</feature>
<comment type="caution">
    <text evidence="3">The sequence shown here is derived from an EMBL/GenBank/DDBJ whole genome shotgun (WGS) entry which is preliminary data.</text>
</comment>
<accession>X0U218</accession>
<name>X0U218_9ZZZZ</name>
<dbReference type="SUPFAM" id="SSF52540">
    <property type="entry name" value="P-loop containing nucleoside triphosphate hydrolases"/>
    <property type="match status" value="1"/>
</dbReference>
<dbReference type="EMBL" id="BARS01010424">
    <property type="protein sequence ID" value="GAF93421.1"/>
    <property type="molecule type" value="Genomic_DNA"/>
</dbReference>
<dbReference type="InterPro" id="IPR045055">
    <property type="entry name" value="DNA2/NAM7-like"/>
</dbReference>
<feature type="region of interest" description="Disordered" evidence="1">
    <location>
        <begin position="1"/>
        <end position="26"/>
    </location>
</feature>
<dbReference type="PANTHER" id="PTHR10887:SF495">
    <property type="entry name" value="HELICASE SENATAXIN ISOFORM X1-RELATED"/>
    <property type="match status" value="1"/>
</dbReference>
<proteinExistence type="predicted"/>
<evidence type="ECO:0000259" key="2">
    <source>
        <dbReference type="Pfam" id="PF13087"/>
    </source>
</evidence>
<evidence type="ECO:0000256" key="1">
    <source>
        <dbReference type="SAM" id="MobiDB-lite"/>
    </source>
</evidence>
<dbReference type="CDD" id="cd18808">
    <property type="entry name" value="SF1_C_Upf1"/>
    <property type="match status" value="1"/>
</dbReference>
<dbReference type="Gene3D" id="3.40.50.300">
    <property type="entry name" value="P-loop containing nucleotide triphosphate hydrolases"/>
    <property type="match status" value="1"/>
</dbReference>
<dbReference type="PANTHER" id="PTHR10887">
    <property type="entry name" value="DNA2/NAM7 HELICASE FAMILY"/>
    <property type="match status" value="1"/>
</dbReference>
<dbReference type="InterPro" id="IPR041679">
    <property type="entry name" value="DNA2/NAM7-like_C"/>
</dbReference>
<sequence>PGPHVSASNDPPPETPRKSQGSAANHVLWVDTSRDRSGRLVRERQVGTSKANDTEVECVVRLVKMLNQAAGRAGRKPGATDLGIITFYGPQIRMIRRRLDHVDAAEKEFLSIRLNTVDGFQGAEQSVVIVSLVRSKRGRIGEFARRFERINVAMSRAQKLLIVLGAVETFRNVKVCLPGRDGKTRTRRCYSHILDVVRRYGGLRTVRDLL</sequence>
<reference evidence="3" key="1">
    <citation type="journal article" date="2014" name="Front. Microbiol.">
        <title>High frequency of phylogenetically diverse reductive dehalogenase-homologous genes in deep subseafloor sedimentary metagenomes.</title>
        <authorList>
            <person name="Kawai M."/>
            <person name="Futagami T."/>
            <person name="Toyoda A."/>
            <person name="Takaki Y."/>
            <person name="Nishi S."/>
            <person name="Hori S."/>
            <person name="Arai W."/>
            <person name="Tsubouchi T."/>
            <person name="Morono Y."/>
            <person name="Uchiyama I."/>
            <person name="Ito T."/>
            <person name="Fujiyama A."/>
            <person name="Inagaki F."/>
            <person name="Takami H."/>
        </authorList>
    </citation>
    <scope>NUCLEOTIDE SEQUENCE</scope>
    <source>
        <strain evidence="3">Expedition CK06-06</strain>
    </source>
</reference>
<evidence type="ECO:0000313" key="3">
    <source>
        <dbReference type="EMBL" id="GAF93421.1"/>
    </source>
</evidence>
<dbReference type="InterPro" id="IPR047187">
    <property type="entry name" value="SF1_C_Upf1"/>
</dbReference>
<protein>
    <recommendedName>
        <fullName evidence="2">DNA2/NAM7 helicase-like C-terminal domain-containing protein</fullName>
    </recommendedName>
</protein>